<keyword evidence="2" id="KW-1185">Reference proteome</keyword>
<evidence type="ECO:0000313" key="2">
    <source>
        <dbReference type="Proteomes" id="UP001497744"/>
    </source>
</evidence>
<dbReference type="Gene3D" id="3.40.50.1820">
    <property type="entry name" value="alpha/beta hydrolase"/>
    <property type="match status" value="1"/>
</dbReference>
<accession>A0AAV4LNG0</accession>
<comment type="caution">
    <text evidence="1">The sequence shown here is derived from an EMBL/GenBank/DDBJ whole genome shotgun (WGS) entry which is preliminary data.</text>
</comment>
<dbReference type="EMBL" id="BPLF01000001">
    <property type="protein sequence ID" value="GIX61708.1"/>
    <property type="molecule type" value="Genomic_DNA"/>
</dbReference>
<proteinExistence type="predicted"/>
<protein>
    <recommendedName>
        <fullName evidence="3">Serine aminopeptidase S33 domain-containing protein</fullName>
    </recommendedName>
</protein>
<dbReference type="InterPro" id="IPR029058">
    <property type="entry name" value="AB_hydrolase_fold"/>
</dbReference>
<reference evidence="1 2" key="1">
    <citation type="submission" date="2021-06" db="EMBL/GenBank/DDBJ databases">
        <title>Genome sequence of Babesia caballi.</title>
        <authorList>
            <person name="Yamagishi J."/>
            <person name="Kidaka T."/>
            <person name="Ochi A."/>
        </authorList>
    </citation>
    <scope>NUCLEOTIDE SEQUENCE [LARGE SCALE GENOMIC DNA]</scope>
    <source>
        <strain evidence="1">USDA-D6B2</strain>
    </source>
</reference>
<evidence type="ECO:0000313" key="1">
    <source>
        <dbReference type="EMBL" id="GIX61708.1"/>
    </source>
</evidence>
<evidence type="ECO:0008006" key="3">
    <source>
        <dbReference type="Google" id="ProtNLM"/>
    </source>
</evidence>
<name>A0AAV4LNG0_BABCB</name>
<gene>
    <name evidence="1" type="ORF">BcabD6B2_11430</name>
</gene>
<sequence length="447" mass="49694">MAIVRNFAAGPESHRVSRWIAVTQDNKKPHRSSAESSCLAMVSSLPPDGVKSVVDDSDVDYEVAKDQIYSEVKAIEYLFKGLLSRIVNHFVQYLKHKAAQSYMQLYIVSPLGMGVGNLLNNSVNDQYVTKKLGLPQNATPETFSMPYEEVEVPSHFGLKAPKRCWLIRSKNARATKAFVLLHGWFGNMQSCLPFADALNKMGCLDTHHLLIVDLRDDIGRSFEANIGLKGVADLYDASVYLKQELGVDHISLYAQSISCVSALLFNEVLKRAAKSTGGTDCSPDGIRPFTAAMDPAALRDVKLSKIIMESPVANVRHHVIDSTSEYLKWLAEQFLSSVNKDELHIDKLSLQTFLRDSETCAKVYIMQGAKDKITTPEMLRSELTRDTLPSQVNLFLFPKGGHANLSATSNPEYFYALKHAIVGRNAWEFLIGKGPKAHIDDLENLSE</sequence>
<dbReference type="Proteomes" id="UP001497744">
    <property type="component" value="Unassembled WGS sequence"/>
</dbReference>
<dbReference type="AlphaFoldDB" id="A0AAV4LNG0"/>
<dbReference type="RefSeq" id="XP_067713779.1">
    <property type="nucleotide sequence ID" value="XM_067857678.1"/>
</dbReference>
<organism evidence="1 2">
    <name type="scientific">Babesia caballi</name>
    <dbReference type="NCBI Taxonomy" id="5871"/>
    <lineage>
        <taxon>Eukaryota</taxon>
        <taxon>Sar</taxon>
        <taxon>Alveolata</taxon>
        <taxon>Apicomplexa</taxon>
        <taxon>Aconoidasida</taxon>
        <taxon>Piroplasmida</taxon>
        <taxon>Babesiidae</taxon>
        <taxon>Babesia</taxon>
    </lineage>
</organism>
<dbReference type="SUPFAM" id="SSF53474">
    <property type="entry name" value="alpha/beta-Hydrolases"/>
    <property type="match status" value="1"/>
</dbReference>
<dbReference type="GeneID" id="94193191"/>